<dbReference type="EMBL" id="KB637085">
    <property type="protein sequence ID" value="EMS17858.1"/>
    <property type="molecule type" value="Genomic_DNA"/>
</dbReference>
<evidence type="ECO:0000256" key="1">
    <source>
        <dbReference type="SAM" id="Phobius"/>
    </source>
</evidence>
<sequence>MLYTYFNLNFSDSSEDKNHTAEYVVGYIMLGICALFLLISIGEIIGKTIYRIRHKKDEADVIPQAAEDGDDGN</sequence>
<accession>M7XCH5</accession>
<keyword evidence="1" id="KW-1133">Transmembrane helix</keyword>
<dbReference type="AlphaFoldDB" id="M7XCH5"/>
<organism evidence="2 3">
    <name type="scientific">Entamoeba histolytica HM-3:IMSS</name>
    <dbReference type="NCBI Taxonomy" id="885315"/>
    <lineage>
        <taxon>Eukaryota</taxon>
        <taxon>Amoebozoa</taxon>
        <taxon>Evosea</taxon>
        <taxon>Archamoebae</taxon>
        <taxon>Mastigamoebida</taxon>
        <taxon>Entamoebidae</taxon>
        <taxon>Entamoeba</taxon>
    </lineage>
</organism>
<dbReference type="VEuPathDB" id="AmoebaDB:KM1_056990"/>
<evidence type="ECO:0000313" key="2">
    <source>
        <dbReference type="EMBL" id="EMS17858.1"/>
    </source>
</evidence>
<name>M7XCH5_ENTHI</name>
<keyword evidence="1" id="KW-0812">Transmembrane</keyword>
<dbReference type="Proteomes" id="UP000030780">
    <property type="component" value="Unassembled WGS sequence"/>
</dbReference>
<protein>
    <submittedName>
        <fullName evidence="2">Uncharacterized protein</fullName>
    </submittedName>
</protein>
<evidence type="ECO:0000313" key="3">
    <source>
        <dbReference type="Proteomes" id="UP000030780"/>
    </source>
</evidence>
<gene>
    <name evidence="2" type="ORF">KM1_056990</name>
</gene>
<reference evidence="2 3" key="1">
    <citation type="submission" date="2013-01" db="EMBL/GenBank/DDBJ databases">
        <authorList>
            <person name="Inman J."/>
            <person name="Zafar N."/>
            <person name="Lorenzi H."/>
            <person name="Caler E."/>
        </authorList>
    </citation>
    <scope>NUCLEOTIDE SEQUENCE [LARGE SCALE GENOMIC DNA]</scope>
    <source>
        <strain evidence="2 3">HM-3:IMSS</strain>
    </source>
</reference>
<proteinExistence type="predicted"/>
<feature type="transmembrane region" description="Helical" evidence="1">
    <location>
        <begin position="24"/>
        <end position="46"/>
    </location>
</feature>
<keyword evidence="1" id="KW-0472">Membrane</keyword>